<evidence type="ECO:0000256" key="1">
    <source>
        <dbReference type="ARBA" id="ARBA00004651"/>
    </source>
</evidence>
<feature type="transmembrane region" description="Helical" evidence="10">
    <location>
        <begin position="57"/>
        <end position="74"/>
    </location>
</feature>
<keyword evidence="7 10" id="KW-0406">Ion transport</keyword>
<gene>
    <name evidence="13" type="ORF">RHODO2019_17025</name>
</gene>
<dbReference type="PANTHER" id="PTHR10110">
    <property type="entry name" value="SODIUM/HYDROGEN EXCHANGER"/>
    <property type="match status" value="1"/>
</dbReference>
<feature type="transmembrane region" description="Helical" evidence="10">
    <location>
        <begin position="382"/>
        <end position="406"/>
    </location>
</feature>
<dbReference type="Pfam" id="PF00999">
    <property type="entry name" value="Na_H_Exchanger"/>
    <property type="match status" value="1"/>
</dbReference>
<evidence type="ECO:0000256" key="8">
    <source>
        <dbReference type="ARBA" id="ARBA00023136"/>
    </source>
</evidence>
<keyword evidence="4 10" id="KW-0812">Transmembrane</keyword>
<evidence type="ECO:0000256" key="5">
    <source>
        <dbReference type="ARBA" id="ARBA00022989"/>
    </source>
</evidence>
<keyword evidence="3 10" id="KW-1003">Cell membrane</keyword>
<feature type="transmembrane region" description="Helical" evidence="10">
    <location>
        <begin position="213"/>
        <end position="231"/>
    </location>
</feature>
<feature type="transmembrane region" description="Helical" evidence="10">
    <location>
        <begin position="178"/>
        <end position="206"/>
    </location>
</feature>
<dbReference type="EMBL" id="CP110615">
    <property type="protein sequence ID" value="UZJ24786.1"/>
    <property type="molecule type" value="Genomic_DNA"/>
</dbReference>
<evidence type="ECO:0000313" key="14">
    <source>
        <dbReference type="Proteomes" id="UP001164965"/>
    </source>
</evidence>
<evidence type="ECO:0000256" key="7">
    <source>
        <dbReference type="ARBA" id="ARBA00023065"/>
    </source>
</evidence>
<evidence type="ECO:0000256" key="2">
    <source>
        <dbReference type="ARBA" id="ARBA00022448"/>
    </source>
</evidence>
<evidence type="ECO:0000256" key="4">
    <source>
        <dbReference type="ARBA" id="ARBA00022692"/>
    </source>
</evidence>
<dbReference type="InterPro" id="IPR004705">
    <property type="entry name" value="Cation/H_exchanger_CPA1_bac"/>
</dbReference>
<feature type="transmembrane region" description="Helical" evidence="10">
    <location>
        <begin position="118"/>
        <end position="141"/>
    </location>
</feature>
<dbReference type="InterPro" id="IPR006153">
    <property type="entry name" value="Cation/H_exchanger_TM"/>
</dbReference>
<evidence type="ECO:0000256" key="9">
    <source>
        <dbReference type="ARBA" id="ARBA00023201"/>
    </source>
</evidence>
<organism evidence="13 14">
    <name type="scientific">Rhodococcus antarcticus</name>
    <dbReference type="NCBI Taxonomy" id="2987751"/>
    <lineage>
        <taxon>Bacteria</taxon>
        <taxon>Bacillati</taxon>
        <taxon>Actinomycetota</taxon>
        <taxon>Actinomycetes</taxon>
        <taxon>Mycobacteriales</taxon>
        <taxon>Nocardiaceae</taxon>
        <taxon>Rhodococcus</taxon>
    </lineage>
</organism>
<accession>A0ABY6P0A1</accession>
<keyword evidence="2 10" id="KW-0813">Transport</keyword>
<evidence type="ECO:0000256" key="11">
    <source>
        <dbReference type="SAM" id="MobiDB-lite"/>
    </source>
</evidence>
<evidence type="ECO:0000256" key="10">
    <source>
        <dbReference type="RuleBase" id="RU366002"/>
    </source>
</evidence>
<evidence type="ECO:0000256" key="3">
    <source>
        <dbReference type="ARBA" id="ARBA00022475"/>
    </source>
</evidence>
<comment type="caution">
    <text evidence="10">Lacks conserved residue(s) required for the propagation of feature annotation.</text>
</comment>
<feature type="domain" description="Cation/H+ exchanger transmembrane" evidence="12">
    <location>
        <begin position="16"/>
        <end position="407"/>
    </location>
</feature>
<dbReference type="Proteomes" id="UP001164965">
    <property type="component" value="Chromosome"/>
</dbReference>
<keyword evidence="10" id="KW-0050">Antiport</keyword>
<comment type="similarity">
    <text evidence="10">Belongs to the monovalent cation:proton antiporter 1 (CPA1) transporter (TC 2.A.36) family.</text>
</comment>
<feature type="transmembrane region" description="Helical" evidence="10">
    <location>
        <begin position="31"/>
        <end position="51"/>
    </location>
</feature>
<dbReference type="InterPro" id="IPR018422">
    <property type="entry name" value="Cation/H_exchanger_CPA1"/>
</dbReference>
<feature type="transmembrane region" description="Helical" evidence="10">
    <location>
        <begin position="345"/>
        <end position="370"/>
    </location>
</feature>
<name>A0ABY6P0A1_9NOCA</name>
<dbReference type="RefSeq" id="WP_265382892.1">
    <property type="nucleotide sequence ID" value="NZ_CP110615.1"/>
</dbReference>
<comment type="subcellular location">
    <subcellularLocation>
        <location evidence="1 10">Cell membrane</location>
        <topology evidence="1 10">Multi-pass membrane protein</topology>
    </subcellularLocation>
</comment>
<feature type="transmembrane region" description="Helical" evidence="10">
    <location>
        <begin position="306"/>
        <end position="324"/>
    </location>
</feature>
<keyword evidence="14" id="KW-1185">Reference proteome</keyword>
<reference evidence="13" key="1">
    <citation type="submission" date="2022-10" db="EMBL/GenBank/DDBJ databases">
        <title>Rhodococcus sp.75.</title>
        <authorList>
            <person name="Sun M."/>
        </authorList>
    </citation>
    <scope>NUCLEOTIDE SEQUENCE</scope>
    <source>
        <strain evidence="13">75</strain>
    </source>
</reference>
<keyword evidence="6 10" id="KW-0915">Sodium</keyword>
<dbReference type="NCBIfam" id="TIGR00831">
    <property type="entry name" value="a_cpa1"/>
    <property type="match status" value="1"/>
</dbReference>
<dbReference type="PANTHER" id="PTHR10110:SF86">
    <property type="entry name" value="SODIUM_HYDROGEN EXCHANGER 7"/>
    <property type="match status" value="1"/>
</dbReference>
<evidence type="ECO:0000259" key="12">
    <source>
        <dbReference type="Pfam" id="PF00999"/>
    </source>
</evidence>
<protein>
    <submittedName>
        <fullName evidence="13">Na+/H+ antiporter</fullName>
    </submittedName>
</protein>
<evidence type="ECO:0000256" key="6">
    <source>
        <dbReference type="ARBA" id="ARBA00023053"/>
    </source>
</evidence>
<dbReference type="Gene3D" id="6.10.140.1330">
    <property type="match status" value="1"/>
</dbReference>
<proteinExistence type="inferred from homology"/>
<sequence length="531" mass="55155">MSAETLALLGLALGVVVIAGSAVASRTGLPAPVVLVVFGLLASLVPGVPSLNLPPDLVFLVFLPPLVYRASFLTHPRTLRRHATPLALLSVGLVLTTALTVALLVSHLVPGVGFAQGLVLGAVVAPTDPVAASGIFGRLGAPRTVVDIVEGESLVNDATALVLYAVAVQAVVSGPPTVLGAAGGLAVAVLGGVAIGLVTGLLVVVVRTRIRDVGLQLLLSLFTPYAAYVLAEKATASGVLAVVTAGVLIGSRSGGIFGSTARLQTTAFWSLLDVVLNSVLFVLLGLEIRTVLGDLPPDGMWRLTGYTVAVVATVVSLRMAWQLLVPPPVYWLRQVLGRPRSDSSVAERVVIGWTGMRGAISLAAALAIPLTADGAPFPARALLLFLTVAVVLFTLLAQGTTLPFVLRRAGLANDESEAEQERDARLALAEVALARLDELEDSGELPAGGASPLRQVWEQTRSKLQASGTDPDDAGEGGVEVDLTTLRLDLAERQSRELDRLSATDEIAPEVARTLRREIDLQQMRLGGGDS</sequence>
<feature type="transmembrane region" description="Helical" evidence="10">
    <location>
        <begin position="237"/>
        <end position="255"/>
    </location>
</feature>
<evidence type="ECO:0000313" key="13">
    <source>
        <dbReference type="EMBL" id="UZJ24786.1"/>
    </source>
</evidence>
<keyword evidence="9 10" id="KW-0739">Sodium transport</keyword>
<feature type="transmembrane region" description="Helical" evidence="10">
    <location>
        <begin position="86"/>
        <end position="106"/>
    </location>
</feature>
<feature type="transmembrane region" description="Helical" evidence="10">
    <location>
        <begin position="267"/>
        <end position="286"/>
    </location>
</feature>
<feature type="region of interest" description="Disordered" evidence="11">
    <location>
        <begin position="460"/>
        <end position="479"/>
    </location>
</feature>
<keyword evidence="8 10" id="KW-0472">Membrane</keyword>
<feature type="transmembrane region" description="Helical" evidence="10">
    <location>
        <begin position="6"/>
        <end position="24"/>
    </location>
</feature>
<comment type="function">
    <text evidence="10">Na(+)/H(+) antiporter that extrudes sodium in exchange for external protons.</text>
</comment>
<feature type="transmembrane region" description="Helical" evidence="10">
    <location>
        <begin position="153"/>
        <end position="172"/>
    </location>
</feature>
<keyword evidence="5 10" id="KW-1133">Transmembrane helix</keyword>